<dbReference type="GO" id="GO:0005737">
    <property type="term" value="C:cytoplasm"/>
    <property type="evidence" value="ECO:0007669"/>
    <property type="project" value="TreeGrafter"/>
</dbReference>
<keyword evidence="4" id="KW-0808">Transferase</keyword>
<sequence>MAGTVFLRTNRFEVKLEAITFKTKEFDQLCAMDFIFPKRKVWQHPPVVGLDVIQHPRDPNIVLMLLCFGVGCVILRFRSGDCLSEQILNFLTDKRIHFVGFGIPEKSDLLPFDELGLTMYKTDVGYMAAKLRNNPKFAKCDLAELARKVLGIKEMEALTEASSFARHEKIKSAMCQLFLSSVIGMALLRADSKNILKESPKKMSFLKRFNSMQLLNEGWSKIAKGKKDIENKLSEVVYSYYGVPGDDILADDSLLAKVWEGYGNNNFFQTKISEDDSGDDSVRVREGGRLGDDYVAVSGDDIPGKENASSSTKPLKGILKCPHSNKDHTRPSSPSSPTTLSPSREGPTLRRANSKGHNVTFKCDMGSL</sequence>
<dbReference type="GO" id="GO:0016740">
    <property type="term" value="F:transferase activity"/>
    <property type="evidence" value="ECO:0007669"/>
    <property type="project" value="UniProtKB-KW"/>
</dbReference>
<gene>
    <name evidence="4" type="ORF">POM88_034830</name>
</gene>
<dbReference type="AlphaFoldDB" id="A0AAD8HL27"/>
<dbReference type="Proteomes" id="UP001237642">
    <property type="component" value="Unassembled WGS sequence"/>
</dbReference>
<feature type="region of interest" description="Disordered" evidence="3">
    <location>
        <begin position="294"/>
        <end position="358"/>
    </location>
</feature>
<dbReference type="InterPro" id="IPR036397">
    <property type="entry name" value="RNaseH_sf"/>
</dbReference>
<proteinExistence type="predicted"/>
<evidence type="ECO:0000313" key="5">
    <source>
        <dbReference type="Proteomes" id="UP001237642"/>
    </source>
</evidence>
<dbReference type="GO" id="GO:0003676">
    <property type="term" value="F:nucleic acid binding"/>
    <property type="evidence" value="ECO:0007669"/>
    <property type="project" value="InterPro"/>
</dbReference>
<protein>
    <submittedName>
        <fullName evidence="4">Polynucleotidyl transferase</fullName>
    </submittedName>
</protein>
<keyword evidence="1" id="KW-0540">Nuclease</keyword>
<dbReference type="GO" id="GO:0008408">
    <property type="term" value="F:3'-5' exonuclease activity"/>
    <property type="evidence" value="ECO:0007669"/>
    <property type="project" value="TreeGrafter"/>
</dbReference>
<name>A0AAD8HL27_9APIA</name>
<reference evidence="4" key="1">
    <citation type="submission" date="2023-02" db="EMBL/GenBank/DDBJ databases">
        <title>Genome of toxic invasive species Heracleum sosnowskyi carries increased number of genes despite the absence of recent whole-genome duplications.</title>
        <authorList>
            <person name="Schelkunov M."/>
            <person name="Shtratnikova V."/>
            <person name="Makarenko M."/>
            <person name="Klepikova A."/>
            <person name="Omelchenko D."/>
            <person name="Novikova G."/>
            <person name="Obukhova E."/>
            <person name="Bogdanov V."/>
            <person name="Penin A."/>
            <person name="Logacheva M."/>
        </authorList>
    </citation>
    <scope>NUCLEOTIDE SEQUENCE</scope>
    <source>
        <strain evidence="4">Hsosn_3</strain>
        <tissue evidence="4">Leaf</tissue>
    </source>
</reference>
<dbReference type="PANTHER" id="PTHR13620:SF100">
    <property type="entry name" value="3'-5' EXONUCLEASE DOMAIN-CONTAINING PROTEIN"/>
    <property type="match status" value="1"/>
</dbReference>
<dbReference type="EMBL" id="JAUIZM010000008">
    <property type="protein sequence ID" value="KAK1368738.1"/>
    <property type="molecule type" value="Genomic_DNA"/>
</dbReference>
<evidence type="ECO:0000256" key="2">
    <source>
        <dbReference type="ARBA" id="ARBA00022801"/>
    </source>
</evidence>
<dbReference type="InterPro" id="IPR051132">
    <property type="entry name" value="3-5_Exonuclease_domain"/>
</dbReference>
<accession>A0AAD8HL27</accession>
<dbReference type="Gene3D" id="3.30.420.10">
    <property type="entry name" value="Ribonuclease H-like superfamily/Ribonuclease H"/>
    <property type="match status" value="1"/>
</dbReference>
<evidence type="ECO:0000313" key="4">
    <source>
        <dbReference type="EMBL" id="KAK1368738.1"/>
    </source>
</evidence>
<evidence type="ECO:0000256" key="1">
    <source>
        <dbReference type="ARBA" id="ARBA00022722"/>
    </source>
</evidence>
<dbReference type="SUPFAM" id="SSF53098">
    <property type="entry name" value="Ribonuclease H-like"/>
    <property type="match status" value="1"/>
</dbReference>
<keyword evidence="2" id="KW-0378">Hydrolase</keyword>
<dbReference type="InterPro" id="IPR012337">
    <property type="entry name" value="RNaseH-like_sf"/>
</dbReference>
<evidence type="ECO:0000256" key="3">
    <source>
        <dbReference type="SAM" id="MobiDB-lite"/>
    </source>
</evidence>
<dbReference type="PANTHER" id="PTHR13620">
    <property type="entry name" value="3-5 EXONUCLEASE"/>
    <property type="match status" value="1"/>
</dbReference>
<comment type="caution">
    <text evidence="4">The sequence shown here is derived from an EMBL/GenBank/DDBJ whole genome shotgun (WGS) entry which is preliminary data.</text>
</comment>
<dbReference type="GO" id="GO:0005634">
    <property type="term" value="C:nucleus"/>
    <property type="evidence" value="ECO:0007669"/>
    <property type="project" value="TreeGrafter"/>
</dbReference>
<keyword evidence="5" id="KW-1185">Reference proteome</keyword>
<organism evidence="4 5">
    <name type="scientific">Heracleum sosnowskyi</name>
    <dbReference type="NCBI Taxonomy" id="360622"/>
    <lineage>
        <taxon>Eukaryota</taxon>
        <taxon>Viridiplantae</taxon>
        <taxon>Streptophyta</taxon>
        <taxon>Embryophyta</taxon>
        <taxon>Tracheophyta</taxon>
        <taxon>Spermatophyta</taxon>
        <taxon>Magnoliopsida</taxon>
        <taxon>eudicotyledons</taxon>
        <taxon>Gunneridae</taxon>
        <taxon>Pentapetalae</taxon>
        <taxon>asterids</taxon>
        <taxon>campanulids</taxon>
        <taxon>Apiales</taxon>
        <taxon>Apiaceae</taxon>
        <taxon>Apioideae</taxon>
        <taxon>apioid superclade</taxon>
        <taxon>Tordylieae</taxon>
        <taxon>Tordyliinae</taxon>
        <taxon>Heracleum</taxon>
    </lineage>
</organism>
<feature type="compositionally biased region" description="Low complexity" evidence="3">
    <location>
        <begin position="331"/>
        <end position="343"/>
    </location>
</feature>
<reference evidence="4" key="2">
    <citation type="submission" date="2023-05" db="EMBL/GenBank/DDBJ databases">
        <authorList>
            <person name="Schelkunov M.I."/>
        </authorList>
    </citation>
    <scope>NUCLEOTIDE SEQUENCE</scope>
    <source>
        <strain evidence="4">Hsosn_3</strain>
        <tissue evidence="4">Leaf</tissue>
    </source>
</reference>